<feature type="transmembrane region" description="Helical" evidence="6">
    <location>
        <begin position="62"/>
        <end position="81"/>
    </location>
</feature>
<feature type="domain" description="Major facilitator superfamily (MFS) profile" evidence="7">
    <location>
        <begin position="27"/>
        <end position="432"/>
    </location>
</feature>
<dbReference type="PROSITE" id="PS50850">
    <property type="entry name" value="MFS"/>
    <property type="match status" value="1"/>
</dbReference>
<organism evidence="8 9">
    <name type="scientific">Ralstonia pickettii</name>
    <name type="common">Burkholderia pickettii</name>
    <dbReference type="NCBI Taxonomy" id="329"/>
    <lineage>
        <taxon>Bacteria</taxon>
        <taxon>Pseudomonadati</taxon>
        <taxon>Pseudomonadota</taxon>
        <taxon>Betaproteobacteria</taxon>
        <taxon>Burkholderiales</taxon>
        <taxon>Burkholderiaceae</taxon>
        <taxon>Ralstonia</taxon>
    </lineage>
</organism>
<dbReference type="InterPro" id="IPR036259">
    <property type="entry name" value="MFS_trans_sf"/>
</dbReference>
<keyword evidence="4 6" id="KW-1133">Transmembrane helix</keyword>
<dbReference type="SUPFAM" id="SSF103473">
    <property type="entry name" value="MFS general substrate transporter"/>
    <property type="match status" value="1"/>
</dbReference>
<protein>
    <submittedName>
        <fullName evidence="8">MFS transporter</fullName>
    </submittedName>
</protein>
<dbReference type="OrthoDB" id="5441967at2"/>
<feature type="transmembrane region" description="Helical" evidence="6">
    <location>
        <begin position="408"/>
        <end position="427"/>
    </location>
</feature>
<feature type="transmembrane region" description="Helical" evidence="6">
    <location>
        <begin position="342"/>
        <end position="361"/>
    </location>
</feature>
<dbReference type="Proteomes" id="UP000234456">
    <property type="component" value="Unassembled WGS sequence"/>
</dbReference>
<dbReference type="PANTHER" id="PTHR43791:SF36">
    <property type="entry name" value="TRANSPORTER, PUTATIVE (AFU_ORTHOLOGUE AFUA_6G08340)-RELATED"/>
    <property type="match status" value="1"/>
</dbReference>
<dbReference type="GO" id="GO:0022857">
    <property type="term" value="F:transmembrane transporter activity"/>
    <property type="evidence" value="ECO:0007669"/>
    <property type="project" value="InterPro"/>
</dbReference>
<proteinExistence type="predicted"/>
<dbReference type="Gene3D" id="1.20.1250.20">
    <property type="entry name" value="MFS general substrate transporter like domains"/>
    <property type="match status" value="2"/>
</dbReference>
<sequence>MAPPIIAALATTGDSEERTYRKVTWRLVPFLCLCFVIAFLDRVNVAFAKLQMVSQLGWSEQAYGFGAGIFFLAYFLFEVPSNLVMHRVGARRWIARIMITWALLTGVMAFAHSTTAFYVVRFLIGAAEAGFFPAIILYLTYWYPANRRSRVIAIFMTAIPIAGVSGGVLSGWILTALDGYHALAGWQWLFLVESVPSLVIGIAALFYLDDSIHAAKWLTPAEQQLLVANIQADSQRKTTVSLSAAFRRPLVWVLALVYFGAAMGQYGFGFWLPSIIKNLGVKSPSEVGLLSAIPYAFGIAAMLVVGRSADHRNEHRWHYLVAAIAGAAGLALSAAYSDHRAVSIVALTLACMGLQCLAPVFWRIPTSLLGGVAAAAGIALINSVGNLAGFLSPYMVGWIVDHTGSTNLALYVIAGCLFASGAIVFALRDQSHKAAASLLNQESAS</sequence>
<dbReference type="EMBL" id="PKQE01000001">
    <property type="protein sequence ID" value="PLC44140.1"/>
    <property type="molecule type" value="Genomic_DNA"/>
</dbReference>
<evidence type="ECO:0000256" key="3">
    <source>
        <dbReference type="ARBA" id="ARBA00022692"/>
    </source>
</evidence>
<keyword evidence="5 6" id="KW-0472">Membrane</keyword>
<comment type="caution">
    <text evidence="8">The sequence shown here is derived from an EMBL/GenBank/DDBJ whole genome shotgun (WGS) entry which is preliminary data.</text>
</comment>
<dbReference type="RefSeq" id="WP_102064639.1">
    <property type="nucleotide sequence ID" value="NZ_PKQE01000001.1"/>
</dbReference>
<evidence type="ECO:0000259" key="7">
    <source>
        <dbReference type="PROSITE" id="PS50850"/>
    </source>
</evidence>
<comment type="subcellular location">
    <subcellularLocation>
        <location evidence="1">Membrane</location>
        <topology evidence="1">Multi-pass membrane protein</topology>
    </subcellularLocation>
</comment>
<dbReference type="GO" id="GO:0016020">
    <property type="term" value="C:membrane"/>
    <property type="evidence" value="ECO:0007669"/>
    <property type="project" value="UniProtKB-SubCell"/>
</dbReference>
<name>A0A2N4TWR2_RALPI</name>
<accession>A0A2N4TWR2</accession>
<evidence type="ECO:0000256" key="2">
    <source>
        <dbReference type="ARBA" id="ARBA00022448"/>
    </source>
</evidence>
<dbReference type="AlphaFoldDB" id="A0A2N4TWR2"/>
<evidence type="ECO:0000256" key="6">
    <source>
        <dbReference type="SAM" id="Phobius"/>
    </source>
</evidence>
<feature type="transmembrane region" description="Helical" evidence="6">
    <location>
        <begin position="317"/>
        <end position="336"/>
    </location>
</feature>
<feature type="transmembrane region" description="Helical" evidence="6">
    <location>
        <begin position="186"/>
        <end position="208"/>
    </location>
</feature>
<dbReference type="InterPro" id="IPR020846">
    <property type="entry name" value="MFS_dom"/>
</dbReference>
<keyword evidence="2" id="KW-0813">Transport</keyword>
<dbReference type="Pfam" id="PF07690">
    <property type="entry name" value="MFS_1"/>
    <property type="match status" value="1"/>
</dbReference>
<feature type="transmembrane region" description="Helical" evidence="6">
    <location>
        <begin position="27"/>
        <end position="50"/>
    </location>
</feature>
<evidence type="ECO:0000313" key="8">
    <source>
        <dbReference type="EMBL" id="PLC44140.1"/>
    </source>
</evidence>
<dbReference type="FunFam" id="1.20.1250.20:FF:000018">
    <property type="entry name" value="MFS transporter permease"/>
    <property type="match status" value="1"/>
</dbReference>
<evidence type="ECO:0000256" key="1">
    <source>
        <dbReference type="ARBA" id="ARBA00004141"/>
    </source>
</evidence>
<evidence type="ECO:0000256" key="4">
    <source>
        <dbReference type="ARBA" id="ARBA00022989"/>
    </source>
</evidence>
<evidence type="ECO:0000256" key="5">
    <source>
        <dbReference type="ARBA" id="ARBA00023136"/>
    </source>
</evidence>
<feature type="transmembrane region" description="Helical" evidence="6">
    <location>
        <begin position="151"/>
        <end position="174"/>
    </location>
</feature>
<feature type="transmembrane region" description="Helical" evidence="6">
    <location>
        <begin position="118"/>
        <end position="139"/>
    </location>
</feature>
<feature type="transmembrane region" description="Helical" evidence="6">
    <location>
        <begin position="368"/>
        <end position="388"/>
    </location>
</feature>
<dbReference type="InterPro" id="IPR011701">
    <property type="entry name" value="MFS"/>
</dbReference>
<feature type="transmembrane region" description="Helical" evidence="6">
    <location>
        <begin position="93"/>
        <end position="112"/>
    </location>
</feature>
<gene>
    <name evidence="8" type="ORF">C0Q88_05430</name>
</gene>
<feature type="transmembrane region" description="Helical" evidence="6">
    <location>
        <begin position="288"/>
        <end position="305"/>
    </location>
</feature>
<dbReference type="CDD" id="cd17319">
    <property type="entry name" value="MFS_ExuT_GudP_like"/>
    <property type="match status" value="1"/>
</dbReference>
<feature type="transmembrane region" description="Helical" evidence="6">
    <location>
        <begin position="250"/>
        <end position="268"/>
    </location>
</feature>
<dbReference type="PANTHER" id="PTHR43791">
    <property type="entry name" value="PERMEASE-RELATED"/>
    <property type="match status" value="1"/>
</dbReference>
<reference evidence="8 9" key="1">
    <citation type="submission" date="2017-12" db="EMBL/GenBank/DDBJ databases">
        <title>Draft genome sequence of Ralstonia pickettii 52.</title>
        <authorList>
            <person name="Zheng B."/>
        </authorList>
    </citation>
    <scope>NUCLEOTIDE SEQUENCE [LARGE SCALE GENOMIC DNA]</scope>
    <source>
        <strain evidence="8 9">52</strain>
    </source>
</reference>
<keyword evidence="3 6" id="KW-0812">Transmembrane</keyword>
<evidence type="ECO:0000313" key="9">
    <source>
        <dbReference type="Proteomes" id="UP000234456"/>
    </source>
</evidence>